<gene>
    <name evidence="2" type="ORF">TRIVIDRAFT_231903</name>
</gene>
<feature type="compositionally biased region" description="Basic and acidic residues" evidence="1">
    <location>
        <begin position="190"/>
        <end position="201"/>
    </location>
</feature>
<feature type="region of interest" description="Disordered" evidence="1">
    <location>
        <begin position="335"/>
        <end position="465"/>
    </location>
</feature>
<feature type="compositionally biased region" description="Gly residues" evidence="1">
    <location>
        <begin position="1"/>
        <end position="11"/>
    </location>
</feature>
<dbReference type="AlphaFoldDB" id="G9N7C2"/>
<keyword evidence="3" id="KW-1185">Reference proteome</keyword>
<feature type="compositionally biased region" description="Low complexity" evidence="1">
    <location>
        <begin position="520"/>
        <end position="533"/>
    </location>
</feature>
<feature type="compositionally biased region" description="Low complexity" evidence="1">
    <location>
        <begin position="348"/>
        <end position="411"/>
    </location>
</feature>
<dbReference type="RefSeq" id="XP_013951819.1">
    <property type="nucleotide sequence ID" value="XM_014096344.1"/>
</dbReference>
<dbReference type="HOGENOM" id="CLU_492614_0_0_1"/>
<dbReference type="OrthoDB" id="10651841at2759"/>
<organism evidence="2 3">
    <name type="scientific">Hypocrea virens (strain Gv29-8 / FGSC 10586)</name>
    <name type="common">Gliocladium virens</name>
    <name type="synonym">Trichoderma virens</name>
    <dbReference type="NCBI Taxonomy" id="413071"/>
    <lineage>
        <taxon>Eukaryota</taxon>
        <taxon>Fungi</taxon>
        <taxon>Dikarya</taxon>
        <taxon>Ascomycota</taxon>
        <taxon>Pezizomycotina</taxon>
        <taxon>Sordariomycetes</taxon>
        <taxon>Hypocreomycetidae</taxon>
        <taxon>Hypocreales</taxon>
        <taxon>Hypocreaceae</taxon>
        <taxon>Trichoderma</taxon>
    </lineage>
</organism>
<dbReference type="Proteomes" id="UP000007115">
    <property type="component" value="Unassembled WGS sequence"/>
</dbReference>
<feature type="compositionally biased region" description="Basic residues" evidence="1">
    <location>
        <begin position="542"/>
        <end position="553"/>
    </location>
</feature>
<dbReference type="InParanoid" id="G9N7C2"/>
<sequence>MVAAGGGGGDVGEAHPEVTMRGGGDYPSRGRYRRRQIPDQAVPSSSTTASASGSSALETPTPAAPGSGPLASASSSTGGYFMTSPYGADPSMPGPSRRIPRPRQSALDFESSLPPVPEPSSNIVENTTPSAGNVDRPARRDRGDRPRGLIQFAKNAPRRSDSPPQATRRERRDRGNKPPGLIQYAKNAPRRSDSPPQDTRRFSRWGNVARGSSSKSRSIRDAPLPSDTKVWSTAIGAKTCTETPSTLFKSNRKPPMRKPIERVGETLLDMGHEAGVEVENMIKEMNDKAGQHSRASDAIRLCSTGQKQKQVSVPLLPKHIDDLYLAHDIDYLKKIRKNPPQPQPAPHPANSLHSSNSSTHPSQHHSSASTQQSPRGQPAQPAQSAPAQPSPRGQPAQPVSAQQSPQGQSVQMASLKGSTSVVQGQSGRPPNPLQPPQRQQQQQQQQEEEGSLNPHQQQHRTRMQQEANLWPRARLEEALALQTLAFVPEMGPGNNISASNQVENLADVVESAEDGHDADAAANAEAPANAEGATVEDSPFGKLKKWLRKSHSK</sequence>
<feature type="compositionally biased region" description="Polar residues" evidence="1">
    <location>
        <begin position="122"/>
        <end position="131"/>
    </location>
</feature>
<feature type="compositionally biased region" description="Basic and acidic residues" evidence="1">
    <location>
        <begin position="167"/>
        <end position="176"/>
    </location>
</feature>
<feature type="compositionally biased region" description="Low complexity" evidence="1">
    <location>
        <begin position="44"/>
        <end position="79"/>
    </location>
</feature>
<protein>
    <submittedName>
        <fullName evidence="2">Uncharacterized protein</fullName>
    </submittedName>
</protein>
<dbReference type="STRING" id="413071.G9N7C2"/>
<accession>G9N7C2</accession>
<dbReference type="VEuPathDB" id="FungiDB:TRIVIDRAFT_231903"/>
<feature type="region of interest" description="Disordered" evidence="1">
    <location>
        <begin position="509"/>
        <end position="553"/>
    </location>
</feature>
<name>G9N7C2_HYPVG</name>
<feature type="region of interest" description="Disordered" evidence="1">
    <location>
        <begin position="1"/>
        <end position="227"/>
    </location>
</feature>
<evidence type="ECO:0000313" key="3">
    <source>
        <dbReference type="Proteomes" id="UP000007115"/>
    </source>
</evidence>
<feature type="compositionally biased region" description="Low complexity" evidence="1">
    <location>
        <begin position="436"/>
        <end position="445"/>
    </location>
</feature>
<dbReference type="GeneID" id="25792437"/>
<reference evidence="2 3" key="1">
    <citation type="journal article" date="2011" name="Genome Biol.">
        <title>Comparative genome sequence analysis underscores mycoparasitism as the ancestral life style of Trichoderma.</title>
        <authorList>
            <person name="Kubicek C.P."/>
            <person name="Herrera-Estrella A."/>
            <person name="Seidl-Seiboth V."/>
            <person name="Martinez D.A."/>
            <person name="Druzhinina I.S."/>
            <person name="Thon M."/>
            <person name="Zeilinger S."/>
            <person name="Casas-Flores S."/>
            <person name="Horwitz B.A."/>
            <person name="Mukherjee P.K."/>
            <person name="Mukherjee M."/>
            <person name="Kredics L."/>
            <person name="Alcaraz L.D."/>
            <person name="Aerts A."/>
            <person name="Antal Z."/>
            <person name="Atanasova L."/>
            <person name="Cervantes-Badillo M.G."/>
            <person name="Challacombe J."/>
            <person name="Chertkov O."/>
            <person name="McCluskey K."/>
            <person name="Coulpier F."/>
            <person name="Deshpande N."/>
            <person name="von Doehren H."/>
            <person name="Ebbole D.J."/>
            <person name="Esquivel-Naranjo E.U."/>
            <person name="Fekete E."/>
            <person name="Flipphi M."/>
            <person name="Glaser F."/>
            <person name="Gomez-Rodriguez E.Y."/>
            <person name="Gruber S."/>
            <person name="Han C."/>
            <person name="Henrissat B."/>
            <person name="Hermosa R."/>
            <person name="Hernandez-Onate M."/>
            <person name="Karaffa L."/>
            <person name="Kosti I."/>
            <person name="Le Crom S."/>
            <person name="Lindquist E."/>
            <person name="Lucas S."/>
            <person name="Luebeck M."/>
            <person name="Luebeck P.S."/>
            <person name="Margeot A."/>
            <person name="Metz B."/>
            <person name="Misra M."/>
            <person name="Nevalainen H."/>
            <person name="Omann M."/>
            <person name="Packer N."/>
            <person name="Perrone G."/>
            <person name="Uresti-Rivera E.E."/>
            <person name="Salamov A."/>
            <person name="Schmoll M."/>
            <person name="Seiboth B."/>
            <person name="Shapiro H."/>
            <person name="Sukno S."/>
            <person name="Tamayo-Ramos J.A."/>
            <person name="Tisch D."/>
            <person name="Wiest A."/>
            <person name="Wilkinson H.H."/>
            <person name="Zhang M."/>
            <person name="Coutinho P.M."/>
            <person name="Kenerley C.M."/>
            <person name="Monte E."/>
            <person name="Baker S.E."/>
            <person name="Grigoriev I.V."/>
        </authorList>
    </citation>
    <scope>NUCLEOTIDE SEQUENCE [LARGE SCALE GENOMIC DNA]</scope>
    <source>
        <strain evidence="3">Gv29-8 / FGSC 10586</strain>
    </source>
</reference>
<proteinExistence type="predicted"/>
<feature type="compositionally biased region" description="Basic and acidic residues" evidence="1">
    <location>
        <begin position="136"/>
        <end position="147"/>
    </location>
</feature>
<dbReference type="EMBL" id="ABDF02000088">
    <property type="protein sequence ID" value="EHK17619.1"/>
    <property type="molecule type" value="Genomic_DNA"/>
</dbReference>
<evidence type="ECO:0000256" key="1">
    <source>
        <dbReference type="SAM" id="MobiDB-lite"/>
    </source>
</evidence>
<comment type="caution">
    <text evidence="2">The sequence shown here is derived from an EMBL/GenBank/DDBJ whole genome shotgun (WGS) entry which is preliminary data.</text>
</comment>
<evidence type="ECO:0000313" key="2">
    <source>
        <dbReference type="EMBL" id="EHK17619.1"/>
    </source>
</evidence>